<gene>
    <name evidence="1" type="ORF">GTE8_49</name>
</gene>
<keyword evidence="2" id="KW-1185">Reference proteome</keyword>
<protein>
    <submittedName>
        <fullName evidence="1">Uncharacterized protein</fullName>
    </submittedName>
</protein>
<evidence type="ECO:0000313" key="2">
    <source>
        <dbReference type="Proteomes" id="UP000204476"/>
    </source>
</evidence>
<evidence type="ECO:0000313" key="1">
    <source>
        <dbReference type="EMBL" id="AKJ72392.1"/>
    </source>
</evidence>
<accession>A0A0K0N6P0</accession>
<reference evidence="1 2" key="1">
    <citation type="journal article" date="2015" name="PLoS ONE">
        <title>Lysis to Kill: Evaluation of the Lytic Abilities, and Genomics of Nine Bacteriophages Infective for Gordonia spp. and Their Potential Use in Activated Sludge Foam Biocontrol.</title>
        <authorList>
            <person name="Dyson Z.A."/>
            <person name="Tucci J."/>
            <person name="Seviour R.J."/>
            <person name="Petrovski S."/>
        </authorList>
    </citation>
    <scope>NUCLEOTIDE SEQUENCE [LARGE SCALE GENOMIC DNA]</scope>
</reference>
<proteinExistence type="predicted"/>
<sequence>MTIVNRVPTLKVTPPCPATRESKTGGTLVCRLKEGHPDHHWWIRPRALPEWNRLTESEKRQAKLRDELFFRARYGRSSQLSRVARENAEILLKREGLL</sequence>
<dbReference type="KEGG" id="vg:26516007"/>
<organism evidence="1 2">
    <name type="scientific">Gordonia phage GTE8</name>
    <dbReference type="NCBI Taxonomy" id="1647475"/>
    <lineage>
        <taxon>Viruses</taxon>
        <taxon>Duplodnaviria</taxon>
        <taxon>Heunggongvirae</taxon>
        <taxon>Uroviricota</taxon>
        <taxon>Caudoviricetes</taxon>
        <taxon>Zierdtviridae</taxon>
        <taxon>Emilbogenvirinae</taxon>
        <taxon>Foxborovirus</taxon>
        <taxon>Foxborovirus GTE8</taxon>
    </lineage>
</organism>
<name>A0A0K0N6P0_9CAUD</name>
<dbReference type="GeneID" id="26516007"/>
<dbReference type="EMBL" id="KR053201">
    <property type="protein sequence ID" value="AKJ72392.1"/>
    <property type="molecule type" value="Genomic_DNA"/>
</dbReference>
<dbReference type="RefSeq" id="YP_009187111.1">
    <property type="nucleotide sequence ID" value="NC_028653.1"/>
</dbReference>
<dbReference type="Proteomes" id="UP000204476">
    <property type="component" value="Genome"/>
</dbReference>